<dbReference type="PANTHER" id="PTHR43172">
    <property type="entry name" value="ADENYLOSUCCINATE LYASE"/>
    <property type="match status" value="1"/>
</dbReference>
<evidence type="ECO:0000313" key="2">
    <source>
        <dbReference type="EMBL" id="RMZ94199.1"/>
    </source>
</evidence>
<dbReference type="EMBL" id="REGN01013228">
    <property type="protein sequence ID" value="RMZ94199.1"/>
    <property type="molecule type" value="Genomic_DNA"/>
</dbReference>
<sequence>MQYKRNPLRSERACSLARHLMMLVNDALATYSVQWMERTLDDSAIRRISLSEGFLCADACVIILENIFQGMVVYPKVIESRIGQELPFMETENVLMEIVKSCGADR</sequence>
<dbReference type="PANTHER" id="PTHR43172:SF1">
    <property type="entry name" value="ADENYLOSUCCINATE LYASE"/>
    <property type="match status" value="1"/>
</dbReference>
<organism evidence="2 3">
    <name type="scientific">Brachionus plicatilis</name>
    <name type="common">Marine rotifer</name>
    <name type="synonym">Brachionus muelleri</name>
    <dbReference type="NCBI Taxonomy" id="10195"/>
    <lineage>
        <taxon>Eukaryota</taxon>
        <taxon>Metazoa</taxon>
        <taxon>Spiralia</taxon>
        <taxon>Gnathifera</taxon>
        <taxon>Rotifera</taxon>
        <taxon>Eurotatoria</taxon>
        <taxon>Monogononta</taxon>
        <taxon>Pseudotrocha</taxon>
        <taxon>Ploima</taxon>
        <taxon>Brachionidae</taxon>
        <taxon>Brachionus</taxon>
    </lineage>
</organism>
<protein>
    <submittedName>
        <fullName evidence="2">Adenylosuccinate lyase</fullName>
    </submittedName>
</protein>
<evidence type="ECO:0000313" key="3">
    <source>
        <dbReference type="Proteomes" id="UP000276133"/>
    </source>
</evidence>
<comment type="caution">
    <text evidence="2">The sequence shown here is derived from an EMBL/GenBank/DDBJ whole genome shotgun (WGS) entry which is preliminary data.</text>
</comment>
<keyword evidence="1 2" id="KW-0456">Lyase</keyword>
<dbReference type="GO" id="GO:0004018">
    <property type="term" value="F:N6-(1,2-dicarboxyethyl)AMP AMP-lyase (fumarate-forming) activity"/>
    <property type="evidence" value="ECO:0007669"/>
    <property type="project" value="TreeGrafter"/>
</dbReference>
<dbReference type="GO" id="GO:0070626">
    <property type="term" value="F:(S)-2-(5-amino-1-(5-phospho-D-ribosyl)imidazole-4-carboxamido) succinate lyase (fumarate-forming) activity"/>
    <property type="evidence" value="ECO:0007669"/>
    <property type="project" value="TreeGrafter"/>
</dbReference>
<gene>
    <name evidence="2" type="ORF">BpHYR1_027872</name>
</gene>
<accession>A0A3M7P5J5</accession>
<dbReference type="GO" id="GO:0044208">
    <property type="term" value="P:'de novo' AMP biosynthetic process"/>
    <property type="evidence" value="ECO:0007669"/>
    <property type="project" value="TreeGrafter"/>
</dbReference>
<proteinExistence type="predicted"/>
<dbReference type="AlphaFoldDB" id="A0A3M7P5J5"/>
<reference evidence="2 3" key="1">
    <citation type="journal article" date="2018" name="Sci. Rep.">
        <title>Genomic signatures of local adaptation to the degree of environmental predictability in rotifers.</title>
        <authorList>
            <person name="Franch-Gras L."/>
            <person name="Hahn C."/>
            <person name="Garcia-Roger E.M."/>
            <person name="Carmona M.J."/>
            <person name="Serra M."/>
            <person name="Gomez A."/>
        </authorList>
    </citation>
    <scope>NUCLEOTIDE SEQUENCE [LARGE SCALE GENOMIC DNA]</scope>
    <source>
        <strain evidence="2">HYR1</strain>
    </source>
</reference>
<dbReference type="Gene3D" id="1.10.40.30">
    <property type="entry name" value="Fumarase/aspartase (C-terminal domain)"/>
    <property type="match status" value="1"/>
</dbReference>
<name>A0A3M7P5J5_BRAPC</name>
<dbReference type="Gene3D" id="1.20.200.10">
    <property type="entry name" value="Fumarase/aspartase (Central domain)"/>
    <property type="match status" value="1"/>
</dbReference>
<dbReference type="STRING" id="10195.A0A3M7P5J5"/>
<dbReference type="SUPFAM" id="SSF48557">
    <property type="entry name" value="L-aspartase-like"/>
    <property type="match status" value="1"/>
</dbReference>
<dbReference type="GO" id="GO:0005829">
    <property type="term" value="C:cytosol"/>
    <property type="evidence" value="ECO:0007669"/>
    <property type="project" value="TreeGrafter"/>
</dbReference>
<dbReference type="OrthoDB" id="406045at2759"/>
<dbReference type="InterPro" id="IPR008948">
    <property type="entry name" value="L-Aspartase-like"/>
</dbReference>
<keyword evidence="3" id="KW-1185">Reference proteome</keyword>
<dbReference type="Proteomes" id="UP000276133">
    <property type="component" value="Unassembled WGS sequence"/>
</dbReference>
<evidence type="ECO:0000256" key="1">
    <source>
        <dbReference type="ARBA" id="ARBA00023239"/>
    </source>
</evidence>